<dbReference type="RefSeq" id="WP_088909037.1">
    <property type="nucleotide sequence ID" value="NZ_CP018145.1"/>
</dbReference>
<keyword evidence="3 7" id="KW-0812">Transmembrane</keyword>
<dbReference type="InterPro" id="IPR001851">
    <property type="entry name" value="ABC_transp_permease"/>
</dbReference>
<accession>A0A220MKC8</accession>
<feature type="transmembrane region" description="Helical" evidence="7">
    <location>
        <begin position="151"/>
        <end position="172"/>
    </location>
</feature>
<evidence type="ECO:0000313" key="9">
    <source>
        <dbReference type="Proteomes" id="UP000197781"/>
    </source>
</evidence>
<dbReference type="EMBL" id="CP018145">
    <property type="protein sequence ID" value="ASJ55362.1"/>
    <property type="molecule type" value="Genomic_DNA"/>
</dbReference>
<feature type="transmembrane region" description="Helical" evidence="7">
    <location>
        <begin position="59"/>
        <end position="79"/>
    </location>
</feature>
<evidence type="ECO:0000256" key="7">
    <source>
        <dbReference type="SAM" id="Phobius"/>
    </source>
</evidence>
<evidence type="ECO:0000256" key="2">
    <source>
        <dbReference type="ARBA" id="ARBA00022475"/>
    </source>
</evidence>
<feature type="transmembrane region" description="Helical" evidence="7">
    <location>
        <begin position="241"/>
        <end position="268"/>
    </location>
</feature>
<comment type="subcellular location">
    <subcellularLocation>
        <location evidence="1">Cell membrane</location>
        <topology evidence="1">Multi-pass membrane protein</topology>
    </subcellularLocation>
</comment>
<dbReference type="PROSITE" id="PS51257">
    <property type="entry name" value="PROKAR_LIPOPROTEIN"/>
    <property type="match status" value="1"/>
</dbReference>
<keyword evidence="2" id="KW-1003">Cell membrane</keyword>
<dbReference type="AlphaFoldDB" id="A0A220MKC8"/>
<dbReference type="CDD" id="cd06581">
    <property type="entry name" value="TM_PBP1_LivM_like"/>
    <property type="match status" value="1"/>
</dbReference>
<feature type="region of interest" description="Disordered" evidence="6">
    <location>
        <begin position="310"/>
        <end position="335"/>
    </location>
</feature>
<dbReference type="PANTHER" id="PTHR30482:SF10">
    <property type="entry name" value="HIGH-AFFINITY BRANCHED-CHAIN AMINO ACID TRANSPORT PROTEIN BRAE"/>
    <property type="match status" value="1"/>
</dbReference>
<dbReference type="Proteomes" id="UP000197781">
    <property type="component" value="Chromosome"/>
</dbReference>
<feature type="transmembrane region" description="Helical" evidence="7">
    <location>
        <begin position="280"/>
        <end position="299"/>
    </location>
</feature>
<proteinExistence type="predicted"/>
<protein>
    <submittedName>
        <fullName evidence="8">Branched-chain amino acid ABC transporter permease</fullName>
    </submittedName>
</protein>
<evidence type="ECO:0000256" key="4">
    <source>
        <dbReference type="ARBA" id="ARBA00022989"/>
    </source>
</evidence>
<feature type="transmembrane region" description="Helical" evidence="7">
    <location>
        <begin position="34"/>
        <end position="52"/>
    </location>
</feature>
<dbReference type="GO" id="GO:0005886">
    <property type="term" value="C:plasma membrane"/>
    <property type="evidence" value="ECO:0007669"/>
    <property type="project" value="UniProtKB-SubCell"/>
</dbReference>
<name>A0A220MKC8_9BACL</name>
<dbReference type="InterPro" id="IPR043428">
    <property type="entry name" value="LivM-like"/>
</dbReference>
<gene>
    <name evidence="8" type="ORF">BP422_18490</name>
</gene>
<keyword evidence="4 7" id="KW-1133">Transmembrane helix</keyword>
<dbReference type="KEGG" id="bfm:BP422_18490"/>
<reference evidence="8 9" key="1">
    <citation type="submission" date="2016-11" db="EMBL/GenBank/DDBJ databases">
        <authorList>
            <person name="Jaros S."/>
            <person name="Januszkiewicz K."/>
            <person name="Wedrychowicz H."/>
        </authorList>
    </citation>
    <scope>NUCLEOTIDE SEQUENCE [LARGE SCALE GENOMIC DNA]</scope>
    <source>
        <strain evidence="8 9">NF2</strain>
    </source>
</reference>
<evidence type="ECO:0000313" key="8">
    <source>
        <dbReference type="EMBL" id="ASJ55362.1"/>
    </source>
</evidence>
<feature type="transmembrane region" description="Helical" evidence="7">
    <location>
        <begin position="85"/>
        <end position="104"/>
    </location>
</feature>
<keyword evidence="5 7" id="KW-0472">Membrane</keyword>
<evidence type="ECO:0000256" key="5">
    <source>
        <dbReference type="ARBA" id="ARBA00023136"/>
    </source>
</evidence>
<organism evidence="8 9">
    <name type="scientific">Brevibacillus formosus</name>
    <dbReference type="NCBI Taxonomy" id="54913"/>
    <lineage>
        <taxon>Bacteria</taxon>
        <taxon>Bacillati</taxon>
        <taxon>Bacillota</taxon>
        <taxon>Bacilli</taxon>
        <taxon>Bacillales</taxon>
        <taxon>Paenibacillaceae</taxon>
        <taxon>Brevibacillus</taxon>
    </lineage>
</organism>
<feature type="transmembrane region" description="Helical" evidence="7">
    <location>
        <begin position="111"/>
        <end position="131"/>
    </location>
</feature>
<evidence type="ECO:0000256" key="6">
    <source>
        <dbReference type="SAM" id="MobiDB-lite"/>
    </source>
</evidence>
<feature type="compositionally biased region" description="Basic and acidic residues" evidence="6">
    <location>
        <begin position="326"/>
        <end position="335"/>
    </location>
</feature>
<feature type="transmembrane region" description="Helical" evidence="7">
    <location>
        <begin position="206"/>
        <end position="229"/>
    </location>
</feature>
<dbReference type="PANTHER" id="PTHR30482">
    <property type="entry name" value="HIGH-AFFINITY BRANCHED-CHAIN AMINO ACID TRANSPORT SYSTEM PERMEASE"/>
    <property type="match status" value="1"/>
</dbReference>
<sequence>MNPSRKKIAVVLLFAVACVLPFLSNNYWMDVATLALFYVVLAQGLNVVVGFAGLLDLGYAAFFAVGAYTTGILMTVYQWSFWLTLPVSMGLAAIVGVIIGAPTLRLRSDYLAIVTLGFGEIIRILAINLPITGSASGIYGIPRPSIGGYVLGGQIDFYYLILIIAVLAVVAVKRLGTSRIGRAWMYIREDEDAAEAMGINRINMKLLAYSIGAVIGSLAGSVFAVKMSAIAPLSFSFTQSIMILLAVVLGGLGSIPGVVLGAVLVIALPELLRSVEDWRYLIFGAALVAMMLFRPQGLWPARYEMERGARRGETEEATKGGSGNDVKLDSEKCNA</sequence>
<evidence type="ECO:0000256" key="1">
    <source>
        <dbReference type="ARBA" id="ARBA00004651"/>
    </source>
</evidence>
<evidence type="ECO:0000256" key="3">
    <source>
        <dbReference type="ARBA" id="ARBA00022692"/>
    </source>
</evidence>
<dbReference type="Pfam" id="PF02653">
    <property type="entry name" value="BPD_transp_2"/>
    <property type="match status" value="1"/>
</dbReference>
<dbReference type="GO" id="GO:0015658">
    <property type="term" value="F:branched-chain amino acid transmembrane transporter activity"/>
    <property type="evidence" value="ECO:0007669"/>
    <property type="project" value="InterPro"/>
</dbReference>